<gene>
    <name evidence="2" type="ORF">ACFSJ0_61195</name>
</gene>
<feature type="signal peptide" evidence="1">
    <location>
        <begin position="1"/>
        <end position="27"/>
    </location>
</feature>
<keyword evidence="1" id="KW-0732">Signal</keyword>
<feature type="chain" id="PRO_5046715291" evidence="1">
    <location>
        <begin position="28"/>
        <end position="175"/>
    </location>
</feature>
<name>A0ABW4H0G6_9ACTN</name>
<organism evidence="2 3">
    <name type="scientific">Nonomuraea guangzhouensis</name>
    <dbReference type="NCBI Taxonomy" id="1291555"/>
    <lineage>
        <taxon>Bacteria</taxon>
        <taxon>Bacillati</taxon>
        <taxon>Actinomycetota</taxon>
        <taxon>Actinomycetes</taxon>
        <taxon>Streptosporangiales</taxon>
        <taxon>Streptosporangiaceae</taxon>
        <taxon>Nonomuraea</taxon>
    </lineage>
</organism>
<evidence type="ECO:0000313" key="3">
    <source>
        <dbReference type="Proteomes" id="UP001597097"/>
    </source>
</evidence>
<dbReference type="Proteomes" id="UP001597097">
    <property type="component" value="Unassembled WGS sequence"/>
</dbReference>
<dbReference type="EMBL" id="JBHUCM010000075">
    <property type="protein sequence ID" value="MFD1547447.1"/>
    <property type="molecule type" value="Genomic_DNA"/>
</dbReference>
<keyword evidence="3" id="KW-1185">Reference proteome</keyword>
<evidence type="ECO:0000313" key="2">
    <source>
        <dbReference type="EMBL" id="MFD1547447.1"/>
    </source>
</evidence>
<comment type="caution">
    <text evidence="2">The sequence shown here is derived from an EMBL/GenBank/DDBJ whole genome shotgun (WGS) entry which is preliminary data.</text>
</comment>
<proteinExistence type="predicted"/>
<reference evidence="3" key="1">
    <citation type="journal article" date="2019" name="Int. J. Syst. Evol. Microbiol.">
        <title>The Global Catalogue of Microorganisms (GCM) 10K type strain sequencing project: providing services to taxonomists for standard genome sequencing and annotation.</title>
        <authorList>
            <consortium name="The Broad Institute Genomics Platform"/>
            <consortium name="The Broad Institute Genome Sequencing Center for Infectious Disease"/>
            <person name="Wu L."/>
            <person name="Ma J."/>
        </authorList>
    </citation>
    <scope>NUCLEOTIDE SEQUENCE [LARGE SCALE GENOMIC DNA]</scope>
    <source>
        <strain evidence="3">CGMCC 1.15399</strain>
    </source>
</reference>
<dbReference type="RefSeq" id="WP_219527976.1">
    <property type="nucleotide sequence ID" value="NZ_JAHKRM010000003.1"/>
</dbReference>
<evidence type="ECO:0000256" key="1">
    <source>
        <dbReference type="SAM" id="SignalP"/>
    </source>
</evidence>
<protein>
    <submittedName>
        <fullName evidence="2">Uncharacterized protein</fullName>
    </submittedName>
</protein>
<accession>A0ABW4H0G6</accession>
<sequence>MKRLLEGTPLRAGVVAALALAGGLVAAAPAAAVGERAVVAVVRTDAAARPGNGKILYHRLGGGLGTLKIKNGTSRDGVVTLVKGKAKAVSIYVRARSTASVKDVRDGTYRVFFTTGSRFSTSKGRFGRNAVYQRFNDRLKFSTTATSTSIWTLTLNPVKGGNARTSSINPKDFPA</sequence>